<sequence>MLRHFLAVSTHTKYRAHWNQRCRFTKEMGWSRWLKPTNAARRHGYFATYCWVRGSNHHHVGNKHSTIVLKMTSVKWFQRRYRNLLITSSPRITMLLHDIKLLSRSEYLLIGRTQHFYCLKTSNTYFSGKDAKPVKYALRH</sequence>
<organism evidence="1">
    <name type="scientific">Phytophthora nicotianae</name>
    <name type="common">Potato buckeye rot agent</name>
    <name type="synonym">Phytophthora parasitica</name>
    <dbReference type="NCBI Taxonomy" id="4792"/>
    <lineage>
        <taxon>Eukaryota</taxon>
        <taxon>Sar</taxon>
        <taxon>Stramenopiles</taxon>
        <taxon>Oomycota</taxon>
        <taxon>Peronosporomycetes</taxon>
        <taxon>Peronosporales</taxon>
        <taxon>Peronosporaceae</taxon>
        <taxon>Phytophthora</taxon>
    </lineage>
</organism>
<protein>
    <submittedName>
        <fullName evidence="1">Uncharacterized protein</fullName>
    </submittedName>
</protein>
<dbReference type="Proteomes" id="UP000054532">
    <property type="component" value="Unassembled WGS sequence"/>
</dbReference>
<name>W2MIJ3_PHYNI</name>
<reference evidence="1" key="1">
    <citation type="submission" date="2013-11" db="EMBL/GenBank/DDBJ databases">
        <title>The Genome Sequence of Phytophthora parasitica IAC_01/95.</title>
        <authorList>
            <consortium name="The Broad Institute Genomics Platform"/>
            <person name="Russ C."/>
            <person name="Tyler B."/>
            <person name="Panabieres F."/>
            <person name="Shan W."/>
            <person name="Tripathy S."/>
            <person name="Grunwald N."/>
            <person name="Machado M."/>
            <person name="Johnson C.S."/>
            <person name="Arredondo F."/>
            <person name="Hong C."/>
            <person name="Coffey M."/>
            <person name="Young S.K."/>
            <person name="Zeng Q."/>
            <person name="Gargeya S."/>
            <person name="Fitzgerald M."/>
            <person name="Abouelleil A."/>
            <person name="Alvarado L."/>
            <person name="Chapman S.B."/>
            <person name="Gainer-Dewar J."/>
            <person name="Goldberg J."/>
            <person name="Griggs A."/>
            <person name="Gujja S."/>
            <person name="Hansen M."/>
            <person name="Howarth C."/>
            <person name="Imamovic A."/>
            <person name="Ireland A."/>
            <person name="Larimer J."/>
            <person name="McCowan C."/>
            <person name="Murphy C."/>
            <person name="Pearson M."/>
            <person name="Poon T.W."/>
            <person name="Priest M."/>
            <person name="Roberts A."/>
            <person name="Saif S."/>
            <person name="Shea T."/>
            <person name="Sykes S."/>
            <person name="Wortman J."/>
            <person name="Nusbaum C."/>
            <person name="Birren B."/>
        </authorList>
    </citation>
    <scope>NUCLEOTIDE SEQUENCE [LARGE SCALE GENOMIC DNA]</scope>
    <source>
        <strain evidence="1">IAC_01/95</strain>
    </source>
</reference>
<dbReference type="AlphaFoldDB" id="W2MIJ3"/>
<proteinExistence type="predicted"/>
<dbReference type="EMBL" id="KI695582">
    <property type="protein sequence ID" value="ETM35274.1"/>
    <property type="molecule type" value="Genomic_DNA"/>
</dbReference>
<gene>
    <name evidence="1" type="ORF">L914_17789</name>
</gene>
<evidence type="ECO:0000313" key="1">
    <source>
        <dbReference type="EMBL" id="ETM35274.1"/>
    </source>
</evidence>
<accession>W2MIJ3</accession>
<feature type="non-terminal residue" evidence="1">
    <location>
        <position position="140"/>
    </location>
</feature>